<proteinExistence type="predicted"/>
<dbReference type="Pfam" id="PF11079">
    <property type="entry name" value="YqhG"/>
    <property type="match status" value="1"/>
</dbReference>
<organism evidence="1 2">
    <name type="scientific">Peribacillus saganii</name>
    <dbReference type="NCBI Taxonomy" id="2303992"/>
    <lineage>
        <taxon>Bacteria</taxon>
        <taxon>Bacillati</taxon>
        <taxon>Bacillota</taxon>
        <taxon>Bacilli</taxon>
        <taxon>Bacillales</taxon>
        <taxon>Bacillaceae</taxon>
        <taxon>Peribacillus</taxon>
    </lineage>
</organism>
<dbReference type="AlphaFoldDB" id="A0A372LLW5"/>
<keyword evidence="2" id="KW-1185">Reference proteome</keyword>
<dbReference type="InterPro" id="IPR024562">
    <property type="entry name" value="YqhG"/>
</dbReference>
<dbReference type="OrthoDB" id="2433584at2"/>
<dbReference type="Proteomes" id="UP000264541">
    <property type="component" value="Unassembled WGS sequence"/>
</dbReference>
<dbReference type="RefSeq" id="WP_117327876.1">
    <property type="nucleotide sequence ID" value="NZ_QVTE01000050.1"/>
</dbReference>
<sequence length="264" mass="30617">MQQQEIHDFLLTYFSSNQCDVIENKLGYMTVQLTSEMDKALMNRPFYWHYIEKTGGEPNPAKLTLITNPADVPDEVKGEMIHFGSPRLHKIFESTKSLASYIRLYEDKASRTMEQIPLYPWLGLNVKISYQCDLKRDIFMSLGLNMISGAIVEGFHDYVLTLNVTPKIPDFSFTLSPLIMPKSAMLRLDTYIRKTFEGDDHVWAEEAVKRWNTDLALLEHFYEEMEEKNETYFTEKEALRAQYEPKIVISIINGGLFYLSGQPV</sequence>
<evidence type="ECO:0000313" key="2">
    <source>
        <dbReference type="Proteomes" id="UP000264541"/>
    </source>
</evidence>
<reference evidence="1 2" key="1">
    <citation type="submission" date="2018-08" db="EMBL/GenBank/DDBJ databases">
        <title>Bacillus chawlae sp. nov., Bacillus glennii sp. nov., and Bacillus saganii sp. nov. Isolated from the Vehicle Assembly Building at Kennedy Space Center where the Viking Spacecraft were Assembled.</title>
        <authorList>
            <person name="Seuylemezian A."/>
            <person name="Vaishampayan P."/>
        </authorList>
    </citation>
    <scope>NUCLEOTIDE SEQUENCE [LARGE SCALE GENOMIC DNA]</scope>
    <source>
        <strain evidence="1 2">V47-23a</strain>
    </source>
</reference>
<protein>
    <recommendedName>
        <fullName evidence="3">YqhG family protein</fullName>
    </recommendedName>
</protein>
<dbReference type="EMBL" id="QVTE01000050">
    <property type="protein sequence ID" value="RFU66773.1"/>
    <property type="molecule type" value="Genomic_DNA"/>
</dbReference>
<evidence type="ECO:0008006" key="3">
    <source>
        <dbReference type="Google" id="ProtNLM"/>
    </source>
</evidence>
<evidence type="ECO:0000313" key="1">
    <source>
        <dbReference type="EMBL" id="RFU66773.1"/>
    </source>
</evidence>
<accession>A0A372LLW5</accession>
<gene>
    <name evidence="1" type="ORF">D0469_16780</name>
</gene>
<comment type="caution">
    <text evidence="1">The sequence shown here is derived from an EMBL/GenBank/DDBJ whole genome shotgun (WGS) entry which is preliminary data.</text>
</comment>
<name>A0A372LLW5_9BACI</name>